<feature type="transmembrane region" description="Helical" evidence="1">
    <location>
        <begin position="36"/>
        <end position="54"/>
    </location>
</feature>
<proteinExistence type="predicted"/>
<dbReference type="EMBL" id="JAAIWN010000035">
    <property type="protein sequence ID" value="NEY82461.1"/>
    <property type="molecule type" value="Genomic_DNA"/>
</dbReference>
<keyword evidence="1" id="KW-0472">Membrane</keyword>
<keyword evidence="1" id="KW-1133">Transmembrane helix</keyword>
<reference evidence="2 5" key="2">
    <citation type="submission" date="2020-07" db="EMBL/GenBank/DDBJ databases">
        <authorList>
            <person name="Feng H."/>
        </authorList>
    </citation>
    <scope>NUCLEOTIDE SEQUENCE [LARGE SCALE GENOMIC DNA]</scope>
    <source>
        <strain evidence="2">S-12</strain>
        <strain evidence="5">s-12</strain>
    </source>
</reference>
<dbReference type="EMBL" id="JACEIO010000035">
    <property type="protein sequence ID" value="MBA4538141.1"/>
    <property type="molecule type" value="Genomic_DNA"/>
</dbReference>
<feature type="transmembrane region" description="Helical" evidence="1">
    <location>
        <begin position="74"/>
        <end position="93"/>
    </location>
</feature>
<evidence type="ECO:0000313" key="2">
    <source>
        <dbReference type="EMBL" id="MBA4538141.1"/>
    </source>
</evidence>
<dbReference type="Proteomes" id="UP000472971">
    <property type="component" value="Unassembled WGS sequence"/>
</dbReference>
<evidence type="ECO:0000313" key="3">
    <source>
        <dbReference type="EMBL" id="NEY82461.1"/>
    </source>
</evidence>
<dbReference type="AlphaFoldDB" id="A0A6B3W3M6"/>
<evidence type="ECO:0000256" key="1">
    <source>
        <dbReference type="SAM" id="Phobius"/>
    </source>
</evidence>
<organism evidence="3 4">
    <name type="scientific">Bacillus aquiflavi</name>
    <dbReference type="NCBI Taxonomy" id="2672567"/>
    <lineage>
        <taxon>Bacteria</taxon>
        <taxon>Bacillati</taxon>
        <taxon>Bacillota</taxon>
        <taxon>Bacilli</taxon>
        <taxon>Bacillales</taxon>
        <taxon>Bacillaceae</taxon>
        <taxon>Bacillus</taxon>
    </lineage>
</organism>
<keyword evidence="4" id="KW-1185">Reference proteome</keyword>
<dbReference type="RefSeq" id="WP_163242869.1">
    <property type="nucleotide sequence ID" value="NZ_JAAIWN010000035.1"/>
</dbReference>
<dbReference type="Proteomes" id="UP000570010">
    <property type="component" value="Unassembled WGS sequence"/>
</dbReference>
<feature type="transmembrane region" description="Helical" evidence="1">
    <location>
        <begin position="6"/>
        <end position="24"/>
    </location>
</feature>
<gene>
    <name evidence="3" type="ORF">G4D64_13330</name>
    <name evidence="2" type="ORF">H1Z61_13600</name>
</gene>
<accession>A0A6B3W3M6</accession>
<evidence type="ECO:0000313" key="4">
    <source>
        <dbReference type="Proteomes" id="UP000472971"/>
    </source>
</evidence>
<comment type="caution">
    <text evidence="3">The sequence shown here is derived from an EMBL/GenBank/DDBJ whole genome shotgun (WGS) entry which is preliminary data.</text>
</comment>
<reference evidence="3 4" key="1">
    <citation type="submission" date="2020-02" db="EMBL/GenBank/DDBJ databases">
        <title>Bacillus aquiflavi sp. nov., isolated from yellow water of strong flavor Chinese baijiu in Yibin region of China.</title>
        <authorList>
            <person name="Xie J."/>
        </authorList>
    </citation>
    <scope>NUCLEOTIDE SEQUENCE [LARGE SCALE GENOMIC DNA]</scope>
    <source>
        <strain evidence="3 4">3H-10</strain>
    </source>
</reference>
<evidence type="ECO:0000313" key="5">
    <source>
        <dbReference type="Proteomes" id="UP000570010"/>
    </source>
</evidence>
<evidence type="ECO:0008006" key="6">
    <source>
        <dbReference type="Google" id="ProtNLM"/>
    </source>
</evidence>
<keyword evidence="1" id="KW-0812">Transmembrane</keyword>
<name>A0A6B3W3M6_9BACI</name>
<sequence>MDWIFISFTGVFFITIILMILLLYSLSKHGDERKEYIKTKTMSYTFTIIIGLLLTKMGEDVYVSITNSTRTNGFNAYTFLVTITTVYFVVLLINKKRFGG</sequence>
<protein>
    <recommendedName>
        <fullName evidence="6">DUF2178 domain-containing protein</fullName>
    </recommendedName>
</protein>